<proteinExistence type="predicted"/>
<dbReference type="PROSITE" id="PS51257">
    <property type="entry name" value="PROKAR_LIPOPROTEIN"/>
    <property type="match status" value="1"/>
</dbReference>
<dbReference type="Gene3D" id="2.10.25.10">
    <property type="entry name" value="Laminin"/>
    <property type="match status" value="1"/>
</dbReference>
<feature type="chain" id="PRO_5036273242" description="EGF-like domain-containing protein" evidence="2">
    <location>
        <begin position="19"/>
        <end position="122"/>
    </location>
</feature>
<organism evidence="4 6">
    <name type="scientific">Cloeon dipterum</name>
    <dbReference type="NCBI Taxonomy" id="197152"/>
    <lineage>
        <taxon>Eukaryota</taxon>
        <taxon>Metazoa</taxon>
        <taxon>Ecdysozoa</taxon>
        <taxon>Arthropoda</taxon>
        <taxon>Hexapoda</taxon>
        <taxon>Insecta</taxon>
        <taxon>Pterygota</taxon>
        <taxon>Palaeoptera</taxon>
        <taxon>Ephemeroptera</taxon>
        <taxon>Pisciforma</taxon>
        <taxon>Baetidae</taxon>
        <taxon>Cloeon</taxon>
    </lineage>
</organism>
<evidence type="ECO:0000313" key="5">
    <source>
        <dbReference type="EMBL" id="CAB3385597.1"/>
    </source>
</evidence>
<comment type="caution">
    <text evidence="4">The sequence shown here is derived from an EMBL/GenBank/DDBJ whole genome shotgun (WGS) entry which is preliminary data.</text>
</comment>
<dbReference type="InterPro" id="IPR000742">
    <property type="entry name" value="EGF"/>
</dbReference>
<reference evidence="4 6" key="1">
    <citation type="submission" date="2020-04" db="EMBL/GenBank/DDBJ databases">
        <authorList>
            <person name="Alioto T."/>
            <person name="Alioto T."/>
            <person name="Gomez Garrido J."/>
        </authorList>
    </citation>
    <scope>NUCLEOTIDE SEQUENCE [LARGE SCALE GENOMIC DNA]</scope>
</reference>
<dbReference type="Pfam" id="PF00008">
    <property type="entry name" value="EGF"/>
    <property type="match status" value="1"/>
</dbReference>
<gene>
    <name evidence="5" type="ORF">CLODIP_2_CD04875</name>
    <name evidence="4" type="ORF">CLODIP_2_CD07167</name>
</gene>
<keyword evidence="2" id="KW-0732">Signal</keyword>
<dbReference type="OrthoDB" id="10046852at2759"/>
<dbReference type="AlphaFoldDB" id="A0A8S1DUC8"/>
<comment type="caution">
    <text evidence="1">Lacks conserved residue(s) required for the propagation of feature annotation.</text>
</comment>
<keyword evidence="1" id="KW-1015">Disulfide bond</keyword>
<dbReference type="Proteomes" id="UP000494165">
    <property type="component" value="Unassembled WGS sequence"/>
</dbReference>
<evidence type="ECO:0000313" key="4">
    <source>
        <dbReference type="EMBL" id="CAB3383908.1"/>
    </source>
</evidence>
<feature type="signal peptide" evidence="2">
    <location>
        <begin position="1"/>
        <end position="18"/>
    </location>
</feature>
<evidence type="ECO:0000256" key="1">
    <source>
        <dbReference type="PROSITE-ProRule" id="PRU00076"/>
    </source>
</evidence>
<name>A0A8S1DUC8_9INSE</name>
<sequence length="122" mass="13475">MRLLLFVLLLAVVAAALACEHKQPGCKIEGSSCVCGEGCPGHYRYATKTHCHRALAKSRNKSRDICHRRPCQNGGTCVQRSQEPGYKCICDGTGFFGDRCEKDCTLASNLEGKRFPYECVMI</sequence>
<feature type="disulfide bond" evidence="1">
    <location>
        <begin position="71"/>
        <end position="88"/>
    </location>
</feature>
<protein>
    <recommendedName>
        <fullName evidence="3">EGF-like domain-containing protein</fullName>
    </recommendedName>
</protein>
<evidence type="ECO:0000259" key="3">
    <source>
        <dbReference type="PROSITE" id="PS50026"/>
    </source>
</evidence>
<evidence type="ECO:0000313" key="6">
    <source>
        <dbReference type="Proteomes" id="UP000494165"/>
    </source>
</evidence>
<feature type="domain" description="EGF-like" evidence="3">
    <location>
        <begin position="62"/>
        <end position="101"/>
    </location>
</feature>
<dbReference type="SMART" id="SM00181">
    <property type="entry name" value="EGF"/>
    <property type="match status" value="1"/>
</dbReference>
<evidence type="ECO:0000256" key="2">
    <source>
        <dbReference type="SAM" id="SignalP"/>
    </source>
</evidence>
<dbReference type="SUPFAM" id="SSF57196">
    <property type="entry name" value="EGF/Laminin"/>
    <property type="match status" value="1"/>
</dbReference>
<dbReference type="EMBL" id="CADEPI010000421">
    <property type="protein sequence ID" value="CAB3385597.1"/>
    <property type="molecule type" value="Genomic_DNA"/>
</dbReference>
<dbReference type="PROSITE" id="PS50026">
    <property type="entry name" value="EGF_3"/>
    <property type="match status" value="1"/>
</dbReference>
<dbReference type="EMBL" id="CADEPI010000329">
    <property type="protein sequence ID" value="CAB3383908.1"/>
    <property type="molecule type" value="Genomic_DNA"/>
</dbReference>
<accession>A0A8S1DUC8</accession>
<keyword evidence="6" id="KW-1185">Reference proteome</keyword>
<keyword evidence="1" id="KW-0245">EGF-like domain</keyword>